<evidence type="ECO:0000256" key="5">
    <source>
        <dbReference type="ARBA" id="ARBA00022989"/>
    </source>
</evidence>
<dbReference type="SUPFAM" id="SSF161098">
    <property type="entry name" value="MetI-like"/>
    <property type="match status" value="1"/>
</dbReference>
<sequence>MSGFTGLTKLNGLTGLSGLTGFVLRRTVGVVVTLFAISVIVYVVFYVTPGNVAQITCGPRCSPVQVQQVAEQLHLNDPLYTRYWHFLQGLVAGQDYSTGASVQHCSAPCLGLSYQSDQQVTELILAKLPVSLSLVLGAMVLWLILGVGTGVLSAWRRGRLTERLLTGVTLAGVATPVFVIGLVLMIVVCGQLQLLPFPQYVAFTDDPEQWAWNLLLPWLSLALIEAAAFARLTRASMLETLAEDHIRTFRAYGVGERSVIGRHALRGALAPVIALNANNFGGAVGGAVLTETLFGLPGIGQELVHAVNVVDLPVVVGMVLVIGFFVVVANAVADVLYAVADRRVVLA</sequence>
<organism evidence="9">
    <name type="scientific">Streptomyces sp. R11</name>
    <dbReference type="NCBI Taxonomy" id="3238625"/>
    <lineage>
        <taxon>Bacteria</taxon>
        <taxon>Bacillati</taxon>
        <taxon>Actinomycetota</taxon>
        <taxon>Actinomycetes</taxon>
        <taxon>Kitasatosporales</taxon>
        <taxon>Streptomycetaceae</taxon>
        <taxon>Streptomyces</taxon>
    </lineage>
</organism>
<feature type="domain" description="ABC transmembrane type-1" evidence="8">
    <location>
        <begin position="128"/>
        <end position="337"/>
    </location>
</feature>
<feature type="transmembrane region" description="Helical" evidence="7">
    <location>
        <begin position="164"/>
        <end position="190"/>
    </location>
</feature>
<proteinExistence type="inferred from homology"/>
<dbReference type="Pfam" id="PF19300">
    <property type="entry name" value="BPD_transp_1_N"/>
    <property type="match status" value="1"/>
</dbReference>
<dbReference type="PANTHER" id="PTHR43163">
    <property type="entry name" value="DIPEPTIDE TRANSPORT SYSTEM PERMEASE PROTEIN DPPB-RELATED"/>
    <property type="match status" value="1"/>
</dbReference>
<keyword evidence="3" id="KW-1003">Cell membrane</keyword>
<dbReference type="GO" id="GO:0055085">
    <property type="term" value="P:transmembrane transport"/>
    <property type="evidence" value="ECO:0007669"/>
    <property type="project" value="InterPro"/>
</dbReference>
<accession>A0AB39N3Q2</accession>
<feature type="transmembrane region" description="Helical" evidence="7">
    <location>
        <begin position="314"/>
        <end position="340"/>
    </location>
</feature>
<dbReference type="InterPro" id="IPR045621">
    <property type="entry name" value="BPD_transp_1_N"/>
</dbReference>
<feature type="transmembrane region" description="Helical" evidence="7">
    <location>
        <begin position="272"/>
        <end position="294"/>
    </location>
</feature>
<dbReference type="PROSITE" id="PS50928">
    <property type="entry name" value="ABC_TM1"/>
    <property type="match status" value="1"/>
</dbReference>
<name>A0AB39N3Q2_9ACTN</name>
<keyword evidence="5 7" id="KW-1133">Transmembrane helix</keyword>
<dbReference type="RefSeq" id="WP_369273266.1">
    <property type="nucleotide sequence ID" value="NZ_CP163432.1"/>
</dbReference>
<dbReference type="Pfam" id="PF00528">
    <property type="entry name" value="BPD_transp_1"/>
    <property type="match status" value="1"/>
</dbReference>
<dbReference type="PANTHER" id="PTHR43163:SF2">
    <property type="entry name" value="ABC TRANSPORTER PERMEASE PROTEIN"/>
    <property type="match status" value="1"/>
</dbReference>
<feature type="transmembrane region" description="Helical" evidence="7">
    <location>
        <begin position="27"/>
        <end position="47"/>
    </location>
</feature>
<comment type="subcellular location">
    <subcellularLocation>
        <location evidence="1 7">Cell membrane</location>
        <topology evidence="1 7">Multi-pass membrane protein</topology>
    </subcellularLocation>
</comment>
<dbReference type="InterPro" id="IPR035906">
    <property type="entry name" value="MetI-like_sf"/>
</dbReference>
<keyword evidence="6 7" id="KW-0472">Membrane</keyword>
<dbReference type="CDD" id="cd06261">
    <property type="entry name" value="TM_PBP2"/>
    <property type="match status" value="1"/>
</dbReference>
<dbReference type="Gene3D" id="1.10.3720.10">
    <property type="entry name" value="MetI-like"/>
    <property type="match status" value="1"/>
</dbReference>
<evidence type="ECO:0000256" key="6">
    <source>
        <dbReference type="ARBA" id="ARBA00023136"/>
    </source>
</evidence>
<evidence type="ECO:0000259" key="8">
    <source>
        <dbReference type="PROSITE" id="PS50928"/>
    </source>
</evidence>
<dbReference type="AlphaFoldDB" id="A0AB39N3Q2"/>
<evidence type="ECO:0000256" key="3">
    <source>
        <dbReference type="ARBA" id="ARBA00022475"/>
    </source>
</evidence>
<gene>
    <name evidence="9" type="ORF">AB5J55_27905</name>
</gene>
<keyword evidence="2 7" id="KW-0813">Transport</keyword>
<dbReference type="InterPro" id="IPR000515">
    <property type="entry name" value="MetI-like"/>
</dbReference>
<evidence type="ECO:0000256" key="7">
    <source>
        <dbReference type="RuleBase" id="RU363032"/>
    </source>
</evidence>
<evidence type="ECO:0000256" key="4">
    <source>
        <dbReference type="ARBA" id="ARBA00022692"/>
    </source>
</evidence>
<dbReference type="GO" id="GO:0005886">
    <property type="term" value="C:plasma membrane"/>
    <property type="evidence" value="ECO:0007669"/>
    <property type="project" value="UniProtKB-SubCell"/>
</dbReference>
<keyword evidence="4 7" id="KW-0812">Transmembrane</keyword>
<comment type="similarity">
    <text evidence="7">Belongs to the binding-protein-dependent transport system permease family.</text>
</comment>
<evidence type="ECO:0000256" key="1">
    <source>
        <dbReference type="ARBA" id="ARBA00004651"/>
    </source>
</evidence>
<protein>
    <submittedName>
        <fullName evidence="9">ABC transporter permease</fullName>
    </submittedName>
</protein>
<feature type="transmembrane region" description="Helical" evidence="7">
    <location>
        <begin position="130"/>
        <end position="152"/>
    </location>
</feature>
<evidence type="ECO:0000256" key="2">
    <source>
        <dbReference type="ARBA" id="ARBA00022448"/>
    </source>
</evidence>
<feature type="transmembrane region" description="Helical" evidence="7">
    <location>
        <begin position="210"/>
        <end position="230"/>
    </location>
</feature>
<reference evidence="9" key="1">
    <citation type="submission" date="2024-07" db="EMBL/GenBank/DDBJ databases">
        <authorList>
            <person name="Yu S.T."/>
        </authorList>
    </citation>
    <scope>NUCLEOTIDE SEQUENCE</scope>
    <source>
        <strain evidence="9">R11</strain>
    </source>
</reference>
<dbReference type="EMBL" id="CP163432">
    <property type="protein sequence ID" value="XDQ13180.1"/>
    <property type="molecule type" value="Genomic_DNA"/>
</dbReference>
<evidence type="ECO:0000313" key="9">
    <source>
        <dbReference type="EMBL" id="XDQ13180.1"/>
    </source>
</evidence>